<organism evidence="1 2">
    <name type="scientific">Sinanodonta woodiana</name>
    <name type="common">Chinese pond mussel</name>
    <name type="synonym">Anodonta woodiana</name>
    <dbReference type="NCBI Taxonomy" id="1069815"/>
    <lineage>
        <taxon>Eukaryota</taxon>
        <taxon>Metazoa</taxon>
        <taxon>Spiralia</taxon>
        <taxon>Lophotrochozoa</taxon>
        <taxon>Mollusca</taxon>
        <taxon>Bivalvia</taxon>
        <taxon>Autobranchia</taxon>
        <taxon>Heteroconchia</taxon>
        <taxon>Palaeoheterodonta</taxon>
        <taxon>Unionida</taxon>
        <taxon>Unionoidea</taxon>
        <taxon>Unionidae</taxon>
        <taxon>Unioninae</taxon>
        <taxon>Sinanodonta</taxon>
    </lineage>
</organism>
<name>A0ABD3W9B3_SINWO</name>
<accession>A0ABD3W9B3</accession>
<protein>
    <submittedName>
        <fullName evidence="1">Uncharacterized protein</fullName>
    </submittedName>
</protein>
<reference evidence="1 2" key="1">
    <citation type="submission" date="2024-11" db="EMBL/GenBank/DDBJ databases">
        <title>Chromosome-level genome assembly of the freshwater bivalve Anodonta woodiana.</title>
        <authorList>
            <person name="Chen X."/>
        </authorList>
    </citation>
    <scope>NUCLEOTIDE SEQUENCE [LARGE SCALE GENOMIC DNA]</scope>
    <source>
        <strain evidence="1">MN2024</strain>
        <tissue evidence="1">Gills</tissue>
    </source>
</reference>
<sequence>MSATYDKVVKYVNNMLQELKASLIAIALKEDNDENYLASKLGEALTKWMIVETIHVGMRDNAAKKRKKMTIWMYVPRIAIDSA</sequence>
<proteinExistence type="predicted"/>
<keyword evidence="2" id="KW-1185">Reference proteome</keyword>
<dbReference type="EMBL" id="JBJQND010000008">
    <property type="protein sequence ID" value="KAL3869323.1"/>
    <property type="molecule type" value="Genomic_DNA"/>
</dbReference>
<dbReference type="AlphaFoldDB" id="A0ABD3W9B3"/>
<evidence type="ECO:0000313" key="1">
    <source>
        <dbReference type="EMBL" id="KAL3869323.1"/>
    </source>
</evidence>
<comment type="caution">
    <text evidence="1">The sequence shown here is derived from an EMBL/GenBank/DDBJ whole genome shotgun (WGS) entry which is preliminary data.</text>
</comment>
<evidence type="ECO:0000313" key="2">
    <source>
        <dbReference type="Proteomes" id="UP001634394"/>
    </source>
</evidence>
<dbReference type="Proteomes" id="UP001634394">
    <property type="component" value="Unassembled WGS sequence"/>
</dbReference>
<gene>
    <name evidence="1" type="ORF">ACJMK2_042017</name>
</gene>